<protein>
    <recommendedName>
        <fullName evidence="11">Cytochrome P450</fullName>
    </recommendedName>
</protein>
<dbReference type="InterPro" id="IPR050121">
    <property type="entry name" value="Cytochrome_P450_monoxygenase"/>
</dbReference>
<dbReference type="GO" id="GO:0005506">
    <property type="term" value="F:iron ion binding"/>
    <property type="evidence" value="ECO:0007669"/>
    <property type="project" value="InterPro"/>
</dbReference>
<dbReference type="InterPro" id="IPR036396">
    <property type="entry name" value="Cyt_P450_sf"/>
</dbReference>
<name>A0A6A6CHB1_ZASCE</name>
<dbReference type="GO" id="GO:0020037">
    <property type="term" value="F:heme binding"/>
    <property type="evidence" value="ECO:0007669"/>
    <property type="project" value="InterPro"/>
</dbReference>
<evidence type="ECO:0000256" key="8">
    <source>
        <dbReference type="SAM" id="Phobius"/>
    </source>
</evidence>
<feature type="transmembrane region" description="Helical" evidence="8">
    <location>
        <begin position="20"/>
        <end position="39"/>
    </location>
</feature>
<dbReference type="EMBL" id="ML993596">
    <property type="protein sequence ID" value="KAF2166545.1"/>
    <property type="molecule type" value="Genomic_DNA"/>
</dbReference>
<comment type="similarity">
    <text evidence="2">Belongs to the cytochrome P450 family.</text>
</comment>
<dbReference type="PRINTS" id="PR00463">
    <property type="entry name" value="EP450I"/>
</dbReference>
<evidence type="ECO:0000313" key="10">
    <source>
        <dbReference type="Proteomes" id="UP000799537"/>
    </source>
</evidence>
<evidence type="ECO:0000256" key="6">
    <source>
        <dbReference type="ARBA" id="ARBA00023033"/>
    </source>
</evidence>
<dbReference type="OrthoDB" id="3945418at2759"/>
<gene>
    <name evidence="9" type="ORF">M409DRAFT_66571</name>
</gene>
<keyword evidence="8" id="KW-0812">Transmembrane</keyword>
<feature type="binding site" description="axial binding residue" evidence="7">
    <location>
        <position position="464"/>
    </location>
    <ligand>
        <name>heme</name>
        <dbReference type="ChEBI" id="CHEBI:30413"/>
    </ligand>
    <ligandPart>
        <name>Fe</name>
        <dbReference type="ChEBI" id="CHEBI:18248"/>
    </ligandPart>
</feature>
<evidence type="ECO:0000256" key="5">
    <source>
        <dbReference type="ARBA" id="ARBA00023004"/>
    </source>
</evidence>
<organism evidence="9 10">
    <name type="scientific">Zasmidium cellare ATCC 36951</name>
    <dbReference type="NCBI Taxonomy" id="1080233"/>
    <lineage>
        <taxon>Eukaryota</taxon>
        <taxon>Fungi</taxon>
        <taxon>Dikarya</taxon>
        <taxon>Ascomycota</taxon>
        <taxon>Pezizomycotina</taxon>
        <taxon>Dothideomycetes</taxon>
        <taxon>Dothideomycetidae</taxon>
        <taxon>Mycosphaerellales</taxon>
        <taxon>Mycosphaerellaceae</taxon>
        <taxon>Zasmidium</taxon>
    </lineage>
</organism>
<reference evidence="9" key="1">
    <citation type="journal article" date="2020" name="Stud. Mycol.">
        <title>101 Dothideomycetes genomes: a test case for predicting lifestyles and emergence of pathogens.</title>
        <authorList>
            <person name="Haridas S."/>
            <person name="Albert R."/>
            <person name="Binder M."/>
            <person name="Bloem J."/>
            <person name="Labutti K."/>
            <person name="Salamov A."/>
            <person name="Andreopoulos B."/>
            <person name="Baker S."/>
            <person name="Barry K."/>
            <person name="Bills G."/>
            <person name="Bluhm B."/>
            <person name="Cannon C."/>
            <person name="Castanera R."/>
            <person name="Culley D."/>
            <person name="Daum C."/>
            <person name="Ezra D."/>
            <person name="Gonzalez J."/>
            <person name="Henrissat B."/>
            <person name="Kuo A."/>
            <person name="Liang C."/>
            <person name="Lipzen A."/>
            <person name="Lutzoni F."/>
            <person name="Magnuson J."/>
            <person name="Mondo S."/>
            <person name="Nolan M."/>
            <person name="Ohm R."/>
            <person name="Pangilinan J."/>
            <person name="Park H.-J."/>
            <person name="Ramirez L."/>
            <person name="Alfaro M."/>
            <person name="Sun H."/>
            <person name="Tritt A."/>
            <person name="Yoshinaga Y."/>
            <person name="Zwiers L.-H."/>
            <person name="Turgeon B."/>
            <person name="Goodwin S."/>
            <person name="Spatafora J."/>
            <person name="Crous P."/>
            <person name="Grigoriev I."/>
        </authorList>
    </citation>
    <scope>NUCLEOTIDE SEQUENCE</scope>
    <source>
        <strain evidence="9">ATCC 36951</strain>
    </source>
</reference>
<dbReference type="Pfam" id="PF00067">
    <property type="entry name" value="p450"/>
    <property type="match status" value="1"/>
</dbReference>
<dbReference type="GO" id="GO:0016705">
    <property type="term" value="F:oxidoreductase activity, acting on paired donors, with incorporation or reduction of molecular oxygen"/>
    <property type="evidence" value="ECO:0007669"/>
    <property type="project" value="InterPro"/>
</dbReference>
<sequence length="521" mass="59419">MDILREMEIKPLLEGWPLTTIIVALLATWTIYSISIIIYRLTLHPLAKFPGPKIAACTQLYEFYHDVLRSGQYQFLINNLHDQYGPIIRISPYELHISSPDFYSQLYTSASNPRDKWKFSADMVGTPSSFFASVEHHVHRGRRMPLNKFFSKKSVYELEGRISGHVEKLCKRIEEFRGTGKPLSLRYAFAALTIDVVSEYAFAKSYGALDDLDFAPYWMDAVDSILEGCYINQFFPWLPALMKNLPLWVVEKLNPHITTVIKYQKDLSEQIQTIMDNPEQDKETDNLTIFHEFLTSPDLPLADRNLTHFTEEAQNLIGAGQTTTAHHLNTTMFHILDNADVLARLKGELETAMPDPRILPPLHELENLEYLSAVITEGHRLSPGNIHRLARISHDPIPTPFPTPTAPTHLIPPNTPISMSILTQHHTPSLFPSPKTFSPARFLSPPSQDLKRYVVPYSKGTRNCIGQNLAQAEIYMALAAVVRRFEVEVWETERGRDIDVVFDFITPKASRESRGLRVLVK</sequence>
<dbReference type="Proteomes" id="UP000799537">
    <property type="component" value="Unassembled WGS sequence"/>
</dbReference>
<proteinExistence type="inferred from homology"/>
<dbReference type="InterPro" id="IPR001128">
    <property type="entry name" value="Cyt_P450"/>
</dbReference>
<keyword evidence="5 7" id="KW-0408">Iron</keyword>
<keyword evidence="6" id="KW-0503">Monooxygenase</keyword>
<evidence type="ECO:0000313" key="9">
    <source>
        <dbReference type="EMBL" id="KAF2166545.1"/>
    </source>
</evidence>
<comment type="cofactor">
    <cofactor evidence="1 7">
        <name>heme</name>
        <dbReference type="ChEBI" id="CHEBI:30413"/>
    </cofactor>
</comment>
<dbReference type="RefSeq" id="XP_033667434.1">
    <property type="nucleotide sequence ID" value="XM_033816991.1"/>
</dbReference>
<dbReference type="PRINTS" id="PR00385">
    <property type="entry name" value="P450"/>
</dbReference>
<accession>A0A6A6CHB1</accession>
<dbReference type="PANTHER" id="PTHR24305:SF157">
    <property type="entry name" value="N-ACETYLTRYPTOPHAN 6-HYDROXYLASE IVOC-RELATED"/>
    <property type="match status" value="1"/>
</dbReference>
<dbReference type="GO" id="GO:0004497">
    <property type="term" value="F:monooxygenase activity"/>
    <property type="evidence" value="ECO:0007669"/>
    <property type="project" value="UniProtKB-KW"/>
</dbReference>
<keyword evidence="8" id="KW-0472">Membrane</keyword>
<dbReference type="Gene3D" id="1.10.630.10">
    <property type="entry name" value="Cytochrome P450"/>
    <property type="match status" value="1"/>
</dbReference>
<dbReference type="GeneID" id="54570263"/>
<keyword evidence="7" id="KW-0349">Heme</keyword>
<keyword evidence="10" id="KW-1185">Reference proteome</keyword>
<dbReference type="CDD" id="cd11062">
    <property type="entry name" value="CYP58-like"/>
    <property type="match status" value="1"/>
</dbReference>
<dbReference type="InterPro" id="IPR002401">
    <property type="entry name" value="Cyt_P450_E_grp-I"/>
</dbReference>
<evidence type="ECO:0000256" key="7">
    <source>
        <dbReference type="PIRSR" id="PIRSR602401-1"/>
    </source>
</evidence>
<evidence type="ECO:0008006" key="11">
    <source>
        <dbReference type="Google" id="ProtNLM"/>
    </source>
</evidence>
<dbReference type="AlphaFoldDB" id="A0A6A6CHB1"/>
<keyword evidence="3 7" id="KW-0479">Metal-binding</keyword>
<dbReference type="SUPFAM" id="SSF48264">
    <property type="entry name" value="Cytochrome P450"/>
    <property type="match status" value="1"/>
</dbReference>
<keyword evidence="8" id="KW-1133">Transmembrane helix</keyword>
<evidence type="ECO:0000256" key="1">
    <source>
        <dbReference type="ARBA" id="ARBA00001971"/>
    </source>
</evidence>
<evidence type="ECO:0000256" key="2">
    <source>
        <dbReference type="ARBA" id="ARBA00010617"/>
    </source>
</evidence>
<dbReference type="PANTHER" id="PTHR24305">
    <property type="entry name" value="CYTOCHROME P450"/>
    <property type="match status" value="1"/>
</dbReference>
<evidence type="ECO:0000256" key="3">
    <source>
        <dbReference type="ARBA" id="ARBA00022723"/>
    </source>
</evidence>
<keyword evidence="4" id="KW-0560">Oxidoreductase</keyword>
<evidence type="ECO:0000256" key="4">
    <source>
        <dbReference type="ARBA" id="ARBA00023002"/>
    </source>
</evidence>